<dbReference type="CDD" id="cd18793">
    <property type="entry name" value="SF2_C_SNF"/>
    <property type="match status" value="1"/>
</dbReference>
<protein>
    <recommendedName>
        <fullName evidence="8">Helicase</fullName>
    </recommendedName>
</protein>
<dbReference type="InterPro" id="IPR027417">
    <property type="entry name" value="P-loop_NTPase"/>
</dbReference>
<evidence type="ECO:0000259" key="3">
    <source>
        <dbReference type="PROSITE" id="PS50966"/>
    </source>
</evidence>
<dbReference type="Pfam" id="PF00271">
    <property type="entry name" value="Helicase_C"/>
    <property type="match status" value="1"/>
</dbReference>
<dbReference type="InterPro" id="IPR049730">
    <property type="entry name" value="SNF2/RAD54-like_C"/>
</dbReference>
<dbReference type="InterPro" id="IPR038718">
    <property type="entry name" value="SNF2-like_sf"/>
</dbReference>
<dbReference type="SMART" id="SM00490">
    <property type="entry name" value="HELICc"/>
    <property type="match status" value="1"/>
</dbReference>
<name>A0ABP3X904_9FIRM</name>
<proteinExistence type="predicted"/>
<dbReference type="PROSITE" id="PS50966">
    <property type="entry name" value="ZF_SWIM"/>
    <property type="match status" value="1"/>
</dbReference>
<dbReference type="Gene3D" id="3.40.50.10810">
    <property type="entry name" value="Tandem AAA-ATPase domain"/>
    <property type="match status" value="1"/>
</dbReference>
<dbReference type="InterPro" id="IPR014001">
    <property type="entry name" value="Helicase_ATP-bd"/>
</dbReference>
<dbReference type="Pfam" id="PF00176">
    <property type="entry name" value="SNF2-rel_dom"/>
    <property type="match status" value="1"/>
</dbReference>
<dbReference type="PANTHER" id="PTHR10799">
    <property type="entry name" value="SNF2/RAD54 HELICASE FAMILY"/>
    <property type="match status" value="1"/>
</dbReference>
<dbReference type="Gene3D" id="3.40.50.300">
    <property type="entry name" value="P-loop containing nucleotide triphosphate hydrolases"/>
    <property type="match status" value="1"/>
</dbReference>
<gene>
    <name evidence="6" type="ORF">GCM10008917_05920</name>
</gene>
<keyword evidence="7" id="KW-1185">Reference proteome</keyword>
<keyword evidence="2" id="KW-0862">Zinc</keyword>
<organism evidence="6 7">
    <name type="scientific">Paraclostridium tenue</name>
    <dbReference type="NCBI Taxonomy" id="1737"/>
    <lineage>
        <taxon>Bacteria</taxon>
        <taxon>Bacillati</taxon>
        <taxon>Bacillota</taxon>
        <taxon>Clostridia</taxon>
        <taxon>Peptostreptococcales</taxon>
        <taxon>Peptostreptococcaceae</taxon>
        <taxon>Paraclostridium</taxon>
    </lineage>
</organism>
<dbReference type="CDD" id="cd18012">
    <property type="entry name" value="DEXQc_arch_SWI2_SNF2"/>
    <property type="match status" value="1"/>
</dbReference>
<evidence type="ECO:0000259" key="5">
    <source>
        <dbReference type="PROSITE" id="PS51194"/>
    </source>
</evidence>
<dbReference type="PROSITE" id="PS51192">
    <property type="entry name" value="HELICASE_ATP_BIND_1"/>
    <property type="match status" value="1"/>
</dbReference>
<sequence>MKISTLKTIIENNTEKNRHNAGFMLYKNNLVSNSYIKKENSNINFYATVANEYYNELNTTLVVINDKTHRLVNTSCDCNDWLSKSSENTTFICKHMVATIFKCIDDLTRKKLQKNTQTSKFSNNEINYVNVKISASISNDKNNNLNFSFKIGDFNKSRCIDIYNAYKENKRLYKIKESTYLDLHNKDIKDLLELIDIIKTSDEIDNIKIESNKAIYIDNYIKENNINFITGKEYIERITSKFDNDNKYEFNIPNELKDILRYYQKEGVNWFNNISYYKFGGILADEMGLGKTLQTIAFIMNNKNSKSIIITPTSLIYNWKSEFDKFAPNIKLGIVHGDKKKREEIIDKSNKYDVILTTYSTIRNDLEKYKDKIFDYCIIDEAQNIKNPDAIITKTIKCINSKVRFALTGTPIENNLLDLWSIFDFIMPGYLYDKTEFKNKFINYENTNKLKNLIEPFILRRTKKEVIKELPDKIERKFIVELNKEQKKIYDIYNKSVLEKIKNNKDENDNITIFSYLTKLRQLCLHPKILLKDYNGKSSKVDICIDILKDYIENNRKILLFSQFTSVLKFMANEIEKNDIKYMYLDGKTKSEDRVKLVNEFNKNNEVKIFLISLKAGGTGLNLTSADTVINFDPWWNISVENQASDRAHRLGQKNVVEVIKLISKDTIEEKIINLQESKKALIEEIIDNRLSNSKALSKLSKEELISLFK</sequence>
<evidence type="ECO:0000256" key="1">
    <source>
        <dbReference type="ARBA" id="ARBA00022801"/>
    </source>
</evidence>
<dbReference type="InterPro" id="IPR001650">
    <property type="entry name" value="Helicase_C-like"/>
</dbReference>
<evidence type="ECO:0008006" key="8">
    <source>
        <dbReference type="Google" id="ProtNLM"/>
    </source>
</evidence>
<dbReference type="SMART" id="SM00487">
    <property type="entry name" value="DEXDc"/>
    <property type="match status" value="1"/>
</dbReference>
<keyword evidence="2" id="KW-0479">Metal-binding</keyword>
<dbReference type="PROSITE" id="PS51194">
    <property type="entry name" value="HELICASE_CTER"/>
    <property type="match status" value="1"/>
</dbReference>
<keyword evidence="1" id="KW-0378">Hydrolase</keyword>
<keyword evidence="2" id="KW-0863">Zinc-finger</keyword>
<feature type="domain" description="Helicase C-terminal" evidence="5">
    <location>
        <begin position="547"/>
        <end position="706"/>
    </location>
</feature>
<evidence type="ECO:0000313" key="6">
    <source>
        <dbReference type="EMBL" id="GAA0862062.1"/>
    </source>
</evidence>
<evidence type="ECO:0000313" key="7">
    <source>
        <dbReference type="Proteomes" id="UP001400965"/>
    </source>
</evidence>
<dbReference type="EMBL" id="BAAACP010000002">
    <property type="protein sequence ID" value="GAA0862062.1"/>
    <property type="molecule type" value="Genomic_DNA"/>
</dbReference>
<dbReference type="Proteomes" id="UP001400965">
    <property type="component" value="Unassembled WGS sequence"/>
</dbReference>
<dbReference type="Pfam" id="PF08455">
    <property type="entry name" value="SNF2_assoc"/>
    <property type="match status" value="1"/>
</dbReference>
<dbReference type="RefSeq" id="WP_428833847.1">
    <property type="nucleotide sequence ID" value="NZ_BAAACP010000002.1"/>
</dbReference>
<accession>A0ABP3X904</accession>
<reference evidence="7" key="1">
    <citation type="journal article" date="2019" name="Int. J. Syst. Evol. Microbiol.">
        <title>The Global Catalogue of Microorganisms (GCM) 10K type strain sequencing project: providing services to taxonomists for standard genome sequencing and annotation.</title>
        <authorList>
            <consortium name="The Broad Institute Genomics Platform"/>
            <consortium name="The Broad Institute Genome Sequencing Center for Infectious Disease"/>
            <person name="Wu L."/>
            <person name="Ma J."/>
        </authorList>
    </citation>
    <scope>NUCLEOTIDE SEQUENCE [LARGE SCALE GENOMIC DNA]</scope>
    <source>
        <strain evidence="7">JCM 6486</strain>
    </source>
</reference>
<dbReference type="InterPro" id="IPR007527">
    <property type="entry name" value="Znf_SWIM"/>
</dbReference>
<dbReference type="InterPro" id="IPR000330">
    <property type="entry name" value="SNF2_N"/>
</dbReference>
<evidence type="ECO:0000259" key="4">
    <source>
        <dbReference type="PROSITE" id="PS51192"/>
    </source>
</evidence>
<dbReference type="SUPFAM" id="SSF52540">
    <property type="entry name" value="P-loop containing nucleoside triphosphate hydrolases"/>
    <property type="match status" value="2"/>
</dbReference>
<dbReference type="InterPro" id="IPR013663">
    <property type="entry name" value="Helicase_SWF/SNF/SWI_bac"/>
</dbReference>
<feature type="domain" description="SWIM-type" evidence="3">
    <location>
        <begin position="61"/>
        <end position="104"/>
    </location>
</feature>
<feature type="domain" description="Helicase ATP-binding" evidence="4">
    <location>
        <begin position="272"/>
        <end position="429"/>
    </location>
</feature>
<comment type="caution">
    <text evidence="6">The sequence shown here is derived from an EMBL/GenBank/DDBJ whole genome shotgun (WGS) entry which is preliminary data.</text>
</comment>
<evidence type="ECO:0000256" key="2">
    <source>
        <dbReference type="PROSITE-ProRule" id="PRU00325"/>
    </source>
</evidence>